<feature type="region of interest" description="Disordered" evidence="1">
    <location>
        <begin position="758"/>
        <end position="810"/>
    </location>
</feature>
<feature type="region of interest" description="Disordered" evidence="1">
    <location>
        <begin position="823"/>
        <end position="874"/>
    </location>
</feature>
<protein>
    <submittedName>
        <fullName evidence="2">Uncharacterized protein</fullName>
    </submittedName>
</protein>
<feature type="compositionally biased region" description="Basic and acidic residues" evidence="1">
    <location>
        <begin position="835"/>
        <end position="857"/>
    </location>
</feature>
<feature type="region of interest" description="Disordered" evidence="1">
    <location>
        <begin position="368"/>
        <end position="409"/>
    </location>
</feature>
<dbReference type="Proteomes" id="UP001152759">
    <property type="component" value="Chromosome 10"/>
</dbReference>
<evidence type="ECO:0000313" key="2">
    <source>
        <dbReference type="EMBL" id="CAH0383184.1"/>
    </source>
</evidence>
<feature type="compositionally biased region" description="Basic residues" evidence="1">
    <location>
        <begin position="825"/>
        <end position="834"/>
    </location>
</feature>
<feature type="compositionally biased region" description="Basic and acidic residues" evidence="1">
    <location>
        <begin position="36"/>
        <end position="58"/>
    </location>
</feature>
<sequence length="1368" mass="154461">MRSLSSSEECIFRKGRPNRRNLRDENRSAFSTRTVSRPDKRPKEVETLYLESPKDCRRSLKTSKKRNGKSEESNINQRQNLDKSEEVSPSAKSSYGPTFMATESSVECPPPNFSTASQKLSSETLKAYATALGIKTDQVACEDNRSVGGTNPQKLSAETMLAYQTALGMKADQTNEGGQNLFETSTPKLSTKAFRAYSKTLDICADLEDEKYHDIGYRLVQTNDECKIGNQMESRGLKIFGVSDRKRSTDCFDHCRDHGTAVEKIGGKLVATPSSSDLEDTLRGLNLDEMNEEQLRKLYDYETSSSRNFSSCEVESAHTCEIGRKFKAKPGSNPARKPISSWHGSVDHGSNRHRSPCTVTVKSNINSDFGRSISGVGAHPRTTPKSCGREVKDYGDHISRRPKIESRSFDRGRERFAPEVKRFGACDQETIRPVVQVYERFGPSKANGMQARWEVDSSCPSSTWKRLPPETACHQRCPQSMIGSEVKSLGSINRAGFEPVPSCHRSNRKRPELGMVVNRCDQRSFETGNPKLLQTRPDSAVTKHTNFNQKLFSPEMVSRYVDEKILPKRCDQERFHPEKLSKNFDQKFSDPKMRPRHSNCDQFTTKITEPKHLSGKQLEAPNNGSKHEYRRLSELNLSCHPRLTPLGLESSQRLSLTSPLDNKASMQFCQMLAKSLPDAKIIPFNKLSEILPEAELAKVNEKINSNIDAKQVSPCLFDDTQLQIDRIKQQVLRKAKECLPNATFSKINQFLLSSKSESEPELIRTSMSPSESKDAISSSNELQTSGRASSFYQSEASPSRTSPKQSRKLKKCSSYYNYMYPVGNQRRRSGKTTKRTSEIKPKAQTKEESKTSAERRPTNSKAKRQTARSSSSEDTSKVCNSEVFIKSLSNSCKNRLFSGRESDASLEASISSDDGELIFMEYDSLDFNDYLESSEHDYHFATKDLDDLKNVGYQKGDKVSFQNVSHVDKKLIENPLQGCDSDNLGFLHVSDRSPHFKNQLNLNLLNHHERSSRIVSHYDSYNFAAEIYESSAVDTTQNDQNLCQNHEDSAITCDGVFNRADNGIFGMNKNRFIDSGSEIFIPDSGPMTFCQRCTGSNQLKNNLPFHENRNFPVTRYSLNCVKEEKNCSLKSSHISSNQCQTDCENFDSENFSSSSFCGSAVSSENVALFSDEDFFAESNNLECSKECTNFSSLDDGCNFESIKRHNTSSIGVNSPEIKREYEINFYQSEEQSDHWRGLYDPTEIYATNCSYTYHSPLTEHVFDSDLSQAVNRNSLKGGSILRTGSQIFDSKYIILTEPGYHSPTDQRTDLRAKPQNYEPRSRNIETRFNIAPKVPGSSLSGNRKNPLKIRKKICLIPKYYPKEWELSD</sequence>
<keyword evidence="3" id="KW-1185">Reference proteome</keyword>
<reference evidence="2" key="1">
    <citation type="submission" date="2021-12" db="EMBL/GenBank/DDBJ databases">
        <authorList>
            <person name="King R."/>
        </authorList>
    </citation>
    <scope>NUCLEOTIDE SEQUENCE</scope>
</reference>
<organism evidence="2 3">
    <name type="scientific">Bemisia tabaci</name>
    <name type="common">Sweetpotato whitefly</name>
    <name type="synonym">Aleurodes tabaci</name>
    <dbReference type="NCBI Taxonomy" id="7038"/>
    <lineage>
        <taxon>Eukaryota</taxon>
        <taxon>Metazoa</taxon>
        <taxon>Ecdysozoa</taxon>
        <taxon>Arthropoda</taxon>
        <taxon>Hexapoda</taxon>
        <taxon>Insecta</taxon>
        <taxon>Pterygota</taxon>
        <taxon>Neoptera</taxon>
        <taxon>Paraneoptera</taxon>
        <taxon>Hemiptera</taxon>
        <taxon>Sternorrhyncha</taxon>
        <taxon>Aleyrodoidea</taxon>
        <taxon>Aleyrodidae</taxon>
        <taxon>Aleyrodinae</taxon>
        <taxon>Bemisia</taxon>
    </lineage>
</organism>
<accession>A0A9P0F0I1</accession>
<evidence type="ECO:0000313" key="3">
    <source>
        <dbReference type="Proteomes" id="UP001152759"/>
    </source>
</evidence>
<dbReference type="EMBL" id="OU963871">
    <property type="protein sequence ID" value="CAH0383184.1"/>
    <property type="molecule type" value="Genomic_DNA"/>
</dbReference>
<feature type="compositionally biased region" description="Polar residues" evidence="1">
    <location>
        <begin position="90"/>
        <end position="105"/>
    </location>
</feature>
<evidence type="ECO:0000256" key="1">
    <source>
        <dbReference type="SAM" id="MobiDB-lite"/>
    </source>
</evidence>
<proteinExistence type="predicted"/>
<feature type="compositionally biased region" description="Basic and acidic residues" evidence="1">
    <location>
        <begin position="387"/>
        <end position="409"/>
    </location>
</feature>
<name>A0A9P0F0I1_BEMTA</name>
<gene>
    <name evidence="2" type="ORF">BEMITA_LOCUS2653</name>
</gene>
<feature type="region of interest" description="Disordered" evidence="1">
    <location>
        <begin position="1"/>
        <end position="117"/>
    </location>
</feature>
<feature type="region of interest" description="Disordered" evidence="1">
    <location>
        <begin position="328"/>
        <end position="356"/>
    </location>
</feature>
<feature type="compositionally biased region" description="Polar residues" evidence="1">
    <location>
        <begin position="765"/>
        <end position="804"/>
    </location>
</feature>